<keyword evidence="2" id="KW-1185">Reference proteome</keyword>
<accession>K3XUF5</accession>
<sequence length="41" mass="5100">MVSRSHKNAKQWIYGVFLLFYRLLKFGFRISRRQIYIHLNV</sequence>
<dbReference type="HOGENOM" id="CLU_3280473_0_0_1"/>
<evidence type="ECO:0000313" key="2">
    <source>
        <dbReference type="Proteomes" id="UP000004995"/>
    </source>
</evidence>
<protein>
    <submittedName>
        <fullName evidence="1">Uncharacterized protein</fullName>
    </submittedName>
</protein>
<dbReference type="EnsemblPlants" id="KQL05673">
    <property type="protein sequence ID" value="KQL05673"/>
    <property type="gene ID" value="SETIT_005562mg"/>
</dbReference>
<name>K3XUF5_SETIT</name>
<reference evidence="1" key="2">
    <citation type="submission" date="2018-08" db="UniProtKB">
        <authorList>
            <consortium name="EnsemblPlants"/>
        </authorList>
    </citation>
    <scope>IDENTIFICATION</scope>
    <source>
        <strain evidence="1">Yugu1</strain>
    </source>
</reference>
<dbReference type="AlphaFoldDB" id="K3XUF5"/>
<organism evidence="1 2">
    <name type="scientific">Setaria italica</name>
    <name type="common">Foxtail millet</name>
    <name type="synonym">Panicum italicum</name>
    <dbReference type="NCBI Taxonomy" id="4555"/>
    <lineage>
        <taxon>Eukaryota</taxon>
        <taxon>Viridiplantae</taxon>
        <taxon>Streptophyta</taxon>
        <taxon>Embryophyta</taxon>
        <taxon>Tracheophyta</taxon>
        <taxon>Spermatophyta</taxon>
        <taxon>Magnoliopsida</taxon>
        <taxon>Liliopsida</taxon>
        <taxon>Poales</taxon>
        <taxon>Poaceae</taxon>
        <taxon>PACMAD clade</taxon>
        <taxon>Panicoideae</taxon>
        <taxon>Panicodae</taxon>
        <taxon>Paniceae</taxon>
        <taxon>Cenchrinae</taxon>
        <taxon>Setaria</taxon>
    </lineage>
</organism>
<evidence type="ECO:0000313" key="1">
    <source>
        <dbReference type="EnsemblPlants" id="KQL05673"/>
    </source>
</evidence>
<proteinExistence type="predicted"/>
<dbReference type="Gramene" id="KQL05673">
    <property type="protein sequence ID" value="KQL05673"/>
    <property type="gene ID" value="SETIT_005562mg"/>
</dbReference>
<dbReference type="InParanoid" id="K3XUF5"/>
<dbReference type="EMBL" id="AGNK02003153">
    <property type="status" value="NOT_ANNOTATED_CDS"/>
    <property type="molecule type" value="Genomic_DNA"/>
</dbReference>
<reference evidence="2" key="1">
    <citation type="journal article" date="2012" name="Nat. Biotechnol.">
        <title>Reference genome sequence of the model plant Setaria.</title>
        <authorList>
            <person name="Bennetzen J.L."/>
            <person name="Schmutz J."/>
            <person name="Wang H."/>
            <person name="Percifield R."/>
            <person name="Hawkins J."/>
            <person name="Pontaroli A.C."/>
            <person name="Estep M."/>
            <person name="Feng L."/>
            <person name="Vaughn J.N."/>
            <person name="Grimwood J."/>
            <person name="Jenkins J."/>
            <person name="Barry K."/>
            <person name="Lindquist E."/>
            <person name="Hellsten U."/>
            <person name="Deshpande S."/>
            <person name="Wang X."/>
            <person name="Wu X."/>
            <person name="Mitros T."/>
            <person name="Triplett J."/>
            <person name="Yang X."/>
            <person name="Ye C.Y."/>
            <person name="Mauro-Herrera M."/>
            <person name="Wang L."/>
            <person name="Li P."/>
            <person name="Sharma M."/>
            <person name="Sharma R."/>
            <person name="Ronald P.C."/>
            <person name="Panaud O."/>
            <person name="Kellogg E.A."/>
            <person name="Brutnell T.P."/>
            <person name="Doust A.N."/>
            <person name="Tuskan G.A."/>
            <person name="Rokhsar D."/>
            <person name="Devos K.M."/>
        </authorList>
    </citation>
    <scope>NUCLEOTIDE SEQUENCE [LARGE SCALE GENOMIC DNA]</scope>
    <source>
        <strain evidence="2">cv. Yugu1</strain>
    </source>
</reference>
<dbReference type="Proteomes" id="UP000004995">
    <property type="component" value="Unassembled WGS sequence"/>
</dbReference>